<evidence type="ECO:0000313" key="5">
    <source>
        <dbReference type="Proteomes" id="UP001592531"/>
    </source>
</evidence>
<keyword evidence="5" id="KW-1185">Reference proteome</keyword>
<sequence>MSTHEQQWNDVDSYFSDTLGLADPALEAALKASDAAGLPQIAVSATQGRLLQLLAGIHGARRILEIGTLGGYSTICLARALPEDGRLVSLEYDPKHAEVARGNIAAAGLADKVEVRVGPALDSLPLLQSEGVGPFDLAFIDADKVNNPHYVRWALELSRPGTVIIVDNVVRDGKVADAASQEPSVLGTRAALEYIAAEPRLTGTAIQTVGAKGYDGFALAVVTS</sequence>
<keyword evidence="3" id="KW-0949">S-adenosyl-L-methionine</keyword>
<reference evidence="4 5" key="1">
    <citation type="submission" date="2024-09" db="EMBL/GenBank/DDBJ databases">
        <authorList>
            <person name="Lee S.D."/>
        </authorList>
    </citation>
    <scope>NUCLEOTIDE SEQUENCE [LARGE SCALE GENOMIC DNA]</scope>
    <source>
        <strain evidence="4 5">N8-3</strain>
    </source>
</reference>
<dbReference type="RefSeq" id="WP_380537648.1">
    <property type="nucleotide sequence ID" value="NZ_JBHFAB010000014.1"/>
</dbReference>
<dbReference type="SUPFAM" id="SSF53335">
    <property type="entry name" value="S-adenosyl-L-methionine-dependent methyltransferases"/>
    <property type="match status" value="1"/>
</dbReference>
<dbReference type="PANTHER" id="PTHR10509">
    <property type="entry name" value="O-METHYLTRANSFERASE-RELATED"/>
    <property type="match status" value="1"/>
</dbReference>
<accession>A0ABV6VYN2</accession>
<dbReference type="GO" id="GO:0032259">
    <property type="term" value="P:methylation"/>
    <property type="evidence" value="ECO:0007669"/>
    <property type="project" value="UniProtKB-KW"/>
</dbReference>
<evidence type="ECO:0000313" key="4">
    <source>
        <dbReference type="EMBL" id="MFC1418856.1"/>
    </source>
</evidence>
<evidence type="ECO:0000256" key="3">
    <source>
        <dbReference type="ARBA" id="ARBA00022691"/>
    </source>
</evidence>
<dbReference type="Gene3D" id="3.40.50.150">
    <property type="entry name" value="Vaccinia Virus protein VP39"/>
    <property type="match status" value="1"/>
</dbReference>
<dbReference type="InterPro" id="IPR029063">
    <property type="entry name" value="SAM-dependent_MTases_sf"/>
</dbReference>
<protein>
    <submittedName>
        <fullName evidence="4">O-methyltransferase</fullName>
        <ecNumber evidence="4">2.1.1.-</ecNumber>
    </submittedName>
</protein>
<dbReference type="Proteomes" id="UP001592531">
    <property type="component" value="Unassembled WGS sequence"/>
</dbReference>
<comment type="caution">
    <text evidence="4">The sequence shown here is derived from an EMBL/GenBank/DDBJ whole genome shotgun (WGS) entry which is preliminary data.</text>
</comment>
<dbReference type="CDD" id="cd02440">
    <property type="entry name" value="AdoMet_MTases"/>
    <property type="match status" value="1"/>
</dbReference>
<dbReference type="InterPro" id="IPR002935">
    <property type="entry name" value="SAM_O-MeTrfase"/>
</dbReference>
<organism evidence="4 5">
    <name type="scientific">Streptacidiphilus cavernicola</name>
    <dbReference type="NCBI Taxonomy" id="3342716"/>
    <lineage>
        <taxon>Bacteria</taxon>
        <taxon>Bacillati</taxon>
        <taxon>Actinomycetota</taxon>
        <taxon>Actinomycetes</taxon>
        <taxon>Kitasatosporales</taxon>
        <taxon>Streptomycetaceae</taxon>
        <taxon>Streptacidiphilus</taxon>
    </lineage>
</organism>
<dbReference type="InterPro" id="IPR050362">
    <property type="entry name" value="Cation-dep_OMT"/>
</dbReference>
<keyword evidence="2 4" id="KW-0808">Transferase</keyword>
<gene>
    <name evidence="4" type="ORF">ACEZDE_19780</name>
</gene>
<evidence type="ECO:0000256" key="1">
    <source>
        <dbReference type="ARBA" id="ARBA00022603"/>
    </source>
</evidence>
<proteinExistence type="predicted"/>
<dbReference type="Pfam" id="PF01596">
    <property type="entry name" value="Methyltransf_3"/>
    <property type="match status" value="1"/>
</dbReference>
<dbReference type="EMBL" id="JBHFAB010000014">
    <property type="protein sequence ID" value="MFC1418856.1"/>
    <property type="molecule type" value="Genomic_DNA"/>
</dbReference>
<dbReference type="PANTHER" id="PTHR10509:SF14">
    <property type="entry name" value="CAFFEOYL-COA O-METHYLTRANSFERASE 3-RELATED"/>
    <property type="match status" value="1"/>
</dbReference>
<dbReference type="EC" id="2.1.1.-" evidence="4"/>
<name>A0ABV6VYN2_9ACTN</name>
<dbReference type="PROSITE" id="PS51682">
    <property type="entry name" value="SAM_OMT_I"/>
    <property type="match status" value="1"/>
</dbReference>
<dbReference type="GO" id="GO:0008168">
    <property type="term" value="F:methyltransferase activity"/>
    <property type="evidence" value="ECO:0007669"/>
    <property type="project" value="UniProtKB-KW"/>
</dbReference>
<keyword evidence="1 4" id="KW-0489">Methyltransferase</keyword>
<evidence type="ECO:0000256" key="2">
    <source>
        <dbReference type="ARBA" id="ARBA00022679"/>
    </source>
</evidence>